<dbReference type="OrthoDB" id="1918at2759"/>
<dbReference type="InParanoid" id="A0A1D2VK91"/>
<dbReference type="InterPro" id="IPR014752">
    <property type="entry name" value="Arrestin-like_C"/>
</dbReference>
<dbReference type="FunCoup" id="A0A1D2VK91">
    <property type="interactions" value="63"/>
</dbReference>
<proteinExistence type="predicted"/>
<dbReference type="STRING" id="1344418.A0A1D2VK91"/>
<accession>A0A1D2VK91</accession>
<gene>
    <name evidence="2" type="ORF">ASCRUDRAFT_33627</name>
</gene>
<keyword evidence="3" id="KW-1185">Reference proteome</keyword>
<dbReference type="InterPro" id="IPR014848">
    <property type="entry name" value="Rgp1"/>
</dbReference>
<protein>
    <submittedName>
        <fullName evidence="2">Rgp1-domain-containing protein</fullName>
    </submittedName>
</protein>
<feature type="region of interest" description="Disordered" evidence="1">
    <location>
        <begin position="46"/>
        <end position="76"/>
    </location>
</feature>
<feature type="compositionally biased region" description="Polar residues" evidence="1">
    <location>
        <begin position="47"/>
        <end position="76"/>
    </location>
</feature>
<dbReference type="PANTHER" id="PTHR12507">
    <property type="entry name" value="REDUCED GROWTH PHENOTYPE 1 RGP1, YEAST -RELATED"/>
    <property type="match status" value="1"/>
</dbReference>
<dbReference type="GeneID" id="30964083"/>
<evidence type="ECO:0000313" key="2">
    <source>
        <dbReference type="EMBL" id="ODV62013.1"/>
    </source>
</evidence>
<evidence type="ECO:0000313" key="3">
    <source>
        <dbReference type="Proteomes" id="UP000095038"/>
    </source>
</evidence>
<dbReference type="Gene3D" id="2.60.40.640">
    <property type="match status" value="1"/>
</dbReference>
<dbReference type="RefSeq" id="XP_020048320.1">
    <property type="nucleotide sequence ID" value="XM_020190447.1"/>
</dbReference>
<evidence type="ECO:0000256" key="1">
    <source>
        <dbReference type="SAM" id="MobiDB-lite"/>
    </source>
</evidence>
<dbReference type="Pfam" id="PF08737">
    <property type="entry name" value="Rgp1"/>
    <property type="match status" value="1"/>
</dbReference>
<sequence>MIKHSIFNQQLTPNIRVEVVYESNPFYAGESVSAIIRFRHLGKEHNTTTQSSLPETRTENASNNALSPTTAHQSSLSWSGFGRRISSQFSNSARSSFLDQLDKDEGEPSAKVKPLIIVEQKESLLLGNIQLFGYFLINRNVVDDSRFDDLKKKSTIGGRIAGIQSLESSKSNLNGGLFSNLTYILSNIDNLFPVFSTEQSLLFTEITLHPGEVKQYYYKFKIPETLPPSYKGNFIKINYNLILNCEKLTKNSQPRKLNIYFPLKIYPFTNPNQVQPFYDLNSEFLNNFKYLKSSRNRGVIVDLNDSKNLSLNRRSSFISISNFIVNSNLANSAKKTENSKYLRNSNSNQLKKSFIKKIKILIDDKDFITSEKINNYKEEDSILNDFKTNTFKGCSETQKLFYPSVLRKPFQSQFLIKYNKHFVSKLTLSKSYYEIGSQIHLIFDFDSKKLNDDYYKATGLVVNFESFENNDIQNQRLFKEFEELTLNDEVLYKEFSQLLISKSYSVIDYNQLNLFFTVPYSISPQFESNIFRIQYYINLKFIIIKKNDERILDEIYNDNKGELFLGRDSINGFEFNCKIPINIISSYEDFGGTIYK</sequence>
<dbReference type="AlphaFoldDB" id="A0A1D2VK91"/>
<reference evidence="3" key="1">
    <citation type="submission" date="2016-05" db="EMBL/GenBank/DDBJ databases">
        <title>Comparative genomics of biotechnologically important yeasts.</title>
        <authorList>
            <consortium name="DOE Joint Genome Institute"/>
            <person name="Riley R."/>
            <person name="Haridas S."/>
            <person name="Wolfe K.H."/>
            <person name="Lopes M.R."/>
            <person name="Hittinger C.T."/>
            <person name="Goker M."/>
            <person name="Salamov A."/>
            <person name="Wisecaver J."/>
            <person name="Long T.M."/>
            <person name="Aerts A.L."/>
            <person name="Barry K."/>
            <person name="Choi C."/>
            <person name="Clum A."/>
            <person name="Coughlan A.Y."/>
            <person name="Deshpande S."/>
            <person name="Douglass A.P."/>
            <person name="Hanson S.J."/>
            <person name="Klenk H.-P."/>
            <person name="Labutti K."/>
            <person name="Lapidus A."/>
            <person name="Lindquist E."/>
            <person name="Lipzen A."/>
            <person name="Meier-Kolthoff J.P."/>
            <person name="Ohm R.A."/>
            <person name="Otillar R.P."/>
            <person name="Pangilinan J."/>
            <person name="Peng Y."/>
            <person name="Rokas A."/>
            <person name="Rosa C.A."/>
            <person name="Scheuner C."/>
            <person name="Sibirny A.A."/>
            <person name="Slot J.C."/>
            <person name="Stielow J.B."/>
            <person name="Sun H."/>
            <person name="Kurtzman C.P."/>
            <person name="Blackwell M."/>
            <person name="Grigoriev I.V."/>
            <person name="Jeffries T.W."/>
        </authorList>
    </citation>
    <scope>NUCLEOTIDE SEQUENCE [LARGE SCALE GENOMIC DNA]</scope>
    <source>
        <strain evidence="3">DSM 1968</strain>
    </source>
</reference>
<dbReference type="Proteomes" id="UP000095038">
    <property type="component" value="Unassembled WGS sequence"/>
</dbReference>
<name>A0A1D2VK91_9ASCO</name>
<organism evidence="2 3">
    <name type="scientific">Ascoidea rubescens DSM 1968</name>
    <dbReference type="NCBI Taxonomy" id="1344418"/>
    <lineage>
        <taxon>Eukaryota</taxon>
        <taxon>Fungi</taxon>
        <taxon>Dikarya</taxon>
        <taxon>Ascomycota</taxon>
        <taxon>Saccharomycotina</taxon>
        <taxon>Saccharomycetes</taxon>
        <taxon>Ascoideaceae</taxon>
        <taxon>Ascoidea</taxon>
    </lineage>
</organism>
<dbReference type="EMBL" id="KV454478">
    <property type="protein sequence ID" value="ODV62013.1"/>
    <property type="molecule type" value="Genomic_DNA"/>
</dbReference>